<dbReference type="AlphaFoldDB" id="A0A7X5HUU2"/>
<sequence>MVGTRGHDVGTMEPQELAEKMKEFGAEAVQLVAYKAIRGVSSKPGAMDAETAAGIRKAFEEQGIRVSIVGSYFNLLERPEELESDVQRFKEYLKFAKDLGGSLVGTETGSYDAEWKFHPENHTEAAFEKAAAVIGELVRTGEAVGVQVGIEGAYDHVVYSPEKMAELIERIPSDNLRVVFDPVSFLHKANYREADRMIDEAFRLFGDRIALVHAKDFVLEGDGIKRVPIGQGLMDYDRLCGKIKGLGREVDIIVEELTGDELRESLFFLKKRMSDI</sequence>
<reference evidence="2 3" key="1">
    <citation type="submission" date="2020-01" db="EMBL/GenBank/DDBJ databases">
        <title>Anaeroalcalibacter tamaniensis gen. nov., sp. nov., moderately halophilic strictly anaerobic fermenter bacterium from mud volcano of Taman peninsula.</title>
        <authorList>
            <person name="Frolova A."/>
            <person name="Merkel A.Y."/>
            <person name="Slobodkin A.I."/>
        </authorList>
    </citation>
    <scope>NUCLEOTIDE SEQUENCE [LARGE SCALE GENOMIC DNA]</scope>
    <source>
        <strain evidence="2 3">F-3ap</strain>
    </source>
</reference>
<feature type="domain" description="Xylose isomerase-like TIM barrel" evidence="1">
    <location>
        <begin position="19"/>
        <end position="271"/>
    </location>
</feature>
<dbReference type="InterPro" id="IPR050312">
    <property type="entry name" value="IolE/XylAMocC-like"/>
</dbReference>
<dbReference type="SUPFAM" id="SSF51658">
    <property type="entry name" value="Xylose isomerase-like"/>
    <property type="match status" value="1"/>
</dbReference>
<proteinExistence type="predicted"/>
<evidence type="ECO:0000313" key="3">
    <source>
        <dbReference type="Proteomes" id="UP000461585"/>
    </source>
</evidence>
<dbReference type="Pfam" id="PF01261">
    <property type="entry name" value="AP_endonuc_2"/>
    <property type="match status" value="1"/>
</dbReference>
<organism evidence="2 3">
    <name type="scientific">Anaerotalea alkaliphila</name>
    <dbReference type="NCBI Taxonomy" id="2662126"/>
    <lineage>
        <taxon>Bacteria</taxon>
        <taxon>Bacillati</taxon>
        <taxon>Bacillota</taxon>
        <taxon>Clostridia</taxon>
        <taxon>Eubacteriales</taxon>
        <taxon>Anaerotalea</taxon>
    </lineage>
</organism>
<dbReference type="PANTHER" id="PTHR12110">
    <property type="entry name" value="HYDROXYPYRUVATE ISOMERASE"/>
    <property type="match status" value="1"/>
</dbReference>
<dbReference type="InterPro" id="IPR036237">
    <property type="entry name" value="Xyl_isomerase-like_sf"/>
</dbReference>
<dbReference type="Proteomes" id="UP000461585">
    <property type="component" value="Unassembled WGS sequence"/>
</dbReference>
<gene>
    <name evidence="2" type="ORF">GXN74_04825</name>
</gene>
<dbReference type="InterPro" id="IPR013022">
    <property type="entry name" value="Xyl_isomerase-like_TIM-brl"/>
</dbReference>
<evidence type="ECO:0000259" key="1">
    <source>
        <dbReference type="Pfam" id="PF01261"/>
    </source>
</evidence>
<protein>
    <submittedName>
        <fullName evidence="2">Sugar phosphate isomerase/epimerase</fullName>
    </submittedName>
</protein>
<keyword evidence="2" id="KW-0413">Isomerase</keyword>
<keyword evidence="3" id="KW-1185">Reference proteome</keyword>
<evidence type="ECO:0000313" key="2">
    <source>
        <dbReference type="EMBL" id="NDL67072.1"/>
    </source>
</evidence>
<dbReference type="EMBL" id="JAAEEH010000009">
    <property type="protein sequence ID" value="NDL67072.1"/>
    <property type="molecule type" value="Genomic_DNA"/>
</dbReference>
<comment type="caution">
    <text evidence="2">The sequence shown here is derived from an EMBL/GenBank/DDBJ whole genome shotgun (WGS) entry which is preliminary data.</text>
</comment>
<accession>A0A7X5HUU2</accession>
<dbReference type="RefSeq" id="WP_162369796.1">
    <property type="nucleotide sequence ID" value="NZ_JAAEEH010000009.1"/>
</dbReference>
<name>A0A7X5HUU2_9FIRM</name>
<dbReference type="GO" id="GO:0016853">
    <property type="term" value="F:isomerase activity"/>
    <property type="evidence" value="ECO:0007669"/>
    <property type="project" value="UniProtKB-KW"/>
</dbReference>
<dbReference type="Gene3D" id="3.20.20.150">
    <property type="entry name" value="Divalent-metal-dependent TIM barrel enzymes"/>
    <property type="match status" value="1"/>
</dbReference>